<name>A0A212JDE9_9BACT</name>
<organism evidence="1">
    <name type="scientific">uncultured Desulfovibrio sp</name>
    <dbReference type="NCBI Taxonomy" id="167968"/>
    <lineage>
        <taxon>Bacteria</taxon>
        <taxon>Pseudomonadati</taxon>
        <taxon>Thermodesulfobacteriota</taxon>
        <taxon>Desulfovibrionia</taxon>
        <taxon>Desulfovibrionales</taxon>
        <taxon>Desulfovibrionaceae</taxon>
        <taxon>Desulfovibrio</taxon>
        <taxon>environmental samples</taxon>
    </lineage>
</organism>
<proteinExistence type="predicted"/>
<accession>A0A212JDE9</accession>
<reference evidence="1" key="1">
    <citation type="submission" date="2016-04" db="EMBL/GenBank/DDBJ databases">
        <authorList>
            <person name="Evans L.H."/>
            <person name="Alamgir A."/>
            <person name="Owens N."/>
            <person name="Weber N.D."/>
            <person name="Virtaneva K."/>
            <person name="Barbian K."/>
            <person name="Babar A."/>
            <person name="Rosenke K."/>
        </authorList>
    </citation>
    <scope>NUCLEOTIDE SEQUENCE</scope>
    <source>
        <strain evidence="1">92-2</strain>
    </source>
</reference>
<dbReference type="AlphaFoldDB" id="A0A212JDE9"/>
<gene>
    <name evidence="1" type="ORF">KM92DES2_10929</name>
</gene>
<dbReference type="EMBL" id="FLUP01000001">
    <property type="protein sequence ID" value="SBV97470.1"/>
    <property type="molecule type" value="Genomic_DNA"/>
</dbReference>
<sequence>MVLMRTSILPGRRESNCDKCAMNKVLYTKAAML</sequence>
<evidence type="ECO:0000313" key="1">
    <source>
        <dbReference type="EMBL" id="SBV97470.1"/>
    </source>
</evidence>
<protein>
    <submittedName>
        <fullName evidence="1">Uncharacterized protein</fullName>
    </submittedName>
</protein>